<dbReference type="PROSITE" id="PS51257">
    <property type="entry name" value="PROKAR_LIPOPROTEIN"/>
    <property type="match status" value="1"/>
</dbReference>
<feature type="signal peptide" evidence="1">
    <location>
        <begin position="1"/>
        <end position="24"/>
    </location>
</feature>
<dbReference type="RefSeq" id="WP_156277214.1">
    <property type="nucleotide sequence ID" value="NZ_BAABGI010000004.1"/>
</dbReference>
<gene>
    <name evidence="2" type="ORF">FLP08_12785</name>
</gene>
<dbReference type="OrthoDB" id="1433381at2"/>
<comment type="caution">
    <text evidence="2">The sequence shown here is derived from an EMBL/GenBank/DDBJ whole genome shotgun (WGS) entry which is preliminary data.</text>
</comment>
<evidence type="ECO:0000256" key="1">
    <source>
        <dbReference type="SAM" id="SignalP"/>
    </source>
</evidence>
<evidence type="ECO:0000313" key="2">
    <source>
        <dbReference type="EMBL" id="MUP43454.1"/>
    </source>
</evidence>
<evidence type="ECO:0008006" key="4">
    <source>
        <dbReference type="Google" id="ProtNLM"/>
    </source>
</evidence>
<sequence>MKNLFKLPISILYLIVLVSCTSDAPHEPKSPVFSGGNPGGVIDDDETTKNDSLLNIFFGLLDGDGSSDIYIDMPIESSPTNLFVGRWNIIKVGIDEYNDGRIKYFNYQDFDHKDCGSSFLQFNNGVVFENSYYKNNGTCTLYSEIDDWELIENNRFKIFVYDNIYLIKVTEAELILKYDWRFENSLYAPLQVYYYYERFRDPV</sequence>
<feature type="chain" id="PRO_5029609567" description="Lipocalin-like domain-containing protein" evidence="1">
    <location>
        <begin position="25"/>
        <end position="203"/>
    </location>
</feature>
<accession>A0A7K1LRM1</accession>
<dbReference type="EMBL" id="VJVW01000005">
    <property type="protein sequence ID" value="MUP43454.1"/>
    <property type="molecule type" value="Genomic_DNA"/>
</dbReference>
<evidence type="ECO:0000313" key="3">
    <source>
        <dbReference type="Proteomes" id="UP000460416"/>
    </source>
</evidence>
<reference evidence="2 3" key="1">
    <citation type="submission" date="2019-07" db="EMBL/GenBank/DDBJ databases">
        <title>Gramella aestuarii sp. nov., isolated from a tidal flat, and emended description of Gramella echinicola.</title>
        <authorList>
            <person name="Liu L."/>
        </authorList>
    </citation>
    <scope>NUCLEOTIDE SEQUENCE [LARGE SCALE GENOMIC DNA]</scope>
    <source>
        <strain evidence="2 3">BS12</strain>
    </source>
</reference>
<dbReference type="AlphaFoldDB" id="A0A7K1LRM1"/>
<proteinExistence type="predicted"/>
<dbReference type="Proteomes" id="UP000460416">
    <property type="component" value="Unassembled WGS sequence"/>
</dbReference>
<protein>
    <recommendedName>
        <fullName evidence="4">Lipocalin-like domain-containing protein</fullName>
    </recommendedName>
</protein>
<keyword evidence="1" id="KW-0732">Signal</keyword>
<keyword evidence="3" id="KW-1185">Reference proteome</keyword>
<organism evidence="2 3">
    <name type="scientific">Christiangramia aestuarii</name>
    <dbReference type="NCBI Taxonomy" id="1028746"/>
    <lineage>
        <taxon>Bacteria</taxon>
        <taxon>Pseudomonadati</taxon>
        <taxon>Bacteroidota</taxon>
        <taxon>Flavobacteriia</taxon>
        <taxon>Flavobacteriales</taxon>
        <taxon>Flavobacteriaceae</taxon>
        <taxon>Christiangramia</taxon>
    </lineage>
</organism>
<name>A0A7K1LRM1_9FLAO</name>